<dbReference type="PROSITE" id="PS51186">
    <property type="entry name" value="GNAT"/>
    <property type="match status" value="1"/>
</dbReference>
<dbReference type="RefSeq" id="WP_345440408.1">
    <property type="nucleotide sequence ID" value="NZ_BAABKO010000005.1"/>
</dbReference>
<dbReference type="SUPFAM" id="SSF55729">
    <property type="entry name" value="Acyl-CoA N-acyltransferases (Nat)"/>
    <property type="match status" value="1"/>
</dbReference>
<accession>A0ABP9AI19</accession>
<protein>
    <recommendedName>
        <fullName evidence="1">N-acetyltransferase domain-containing protein</fullName>
    </recommendedName>
</protein>
<proteinExistence type="predicted"/>
<gene>
    <name evidence="2" type="ORF">GCM10023351_28260</name>
</gene>
<dbReference type="Proteomes" id="UP001501645">
    <property type="component" value="Unassembled WGS sequence"/>
</dbReference>
<evidence type="ECO:0000313" key="3">
    <source>
        <dbReference type="Proteomes" id="UP001501645"/>
    </source>
</evidence>
<feature type="domain" description="N-acetyltransferase" evidence="1">
    <location>
        <begin position="3"/>
        <end position="199"/>
    </location>
</feature>
<dbReference type="CDD" id="cd04301">
    <property type="entry name" value="NAT_SF"/>
    <property type="match status" value="1"/>
</dbReference>
<reference evidence="3" key="1">
    <citation type="journal article" date="2019" name="Int. J. Syst. Evol. Microbiol.">
        <title>The Global Catalogue of Microorganisms (GCM) 10K type strain sequencing project: providing services to taxonomists for standard genome sequencing and annotation.</title>
        <authorList>
            <consortium name="The Broad Institute Genomics Platform"/>
            <consortium name="The Broad Institute Genome Sequencing Center for Infectious Disease"/>
            <person name="Wu L."/>
            <person name="Ma J."/>
        </authorList>
    </citation>
    <scope>NUCLEOTIDE SEQUENCE [LARGE SCALE GENOMIC DNA]</scope>
    <source>
        <strain evidence="3">JCM 18537</strain>
    </source>
</reference>
<organism evidence="2 3">
    <name type="scientific">Microbacterium gilvum</name>
    <dbReference type="NCBI Taxonomy" id="1336204"/>
    <lineage>
        <taxon>Bacteria</taxon>
        <taxon>Bacillati</taxon>
        <taxon>Actinomycetota</taxon>
        <taxon>Actinomycetes</taxon>
        <taxon>Micrococcales</taxon>
        <taxon>Microbacteriaceae</taxon>
        <taxon>Microbacterium</taxon>
    </lineage>
</organism>
<evidence type="ECO:0000313" key="2">
    <source>
        <dbReference type="EMBL" id="GAA4781496.1"/>
    </source>
</evidence>
<dbReference type="InterPro" id="IPR051822">
    <property type="entry name" value="Glycosyl_Hydrolase_84"/>
</dbReference>
<keyword evidence="3" id="KW-1185">Reference proteome</keyword>
<dbReference type="Pfam" id="PF00583">
    <property type="entry name" value="Acetyltransf_1"/>
    <property type="match status" value="1"/>
</dbReference>
<dbReference type="PANTHER" id="PTHR13170">
    <property type="entry name" value="O-GLCNACASE"/>
    <property type="match status" value="1"/>
</dbReference>
<dbReference type="EMBL" id="BAABKO010000005">
    <property type="protein sequence ID" value="GAA4781496.1"/>
    <property type="molecule type" value="Genomic_DNA"/>
</dbReference>
<dbReference type="InterPro" id="IPR000182">
    <property type="entry name" value="GNAT_dom"/>
</dbReference>
<dbReference type="InterPro" id="IPR016181">
    <property type="entry name" value="Acyl_CoA_acyltransferase"/>
</dbReference>
<evidence type="ECO:0000259" key="1">
    <source>
        <dbReference type="PROSITE" id="PS51186"/>
    </source>
</evidence>
<dbReference type="Gene3D" id="3.40.630.30">
    <property type="match status" value="1"/>
</dbReference>
<name>A0ABP9AI19_9MICO</name>
<comment type="caution">
    <text evidence="2">The sequence shown here is derived from an EMBL/GenBank/DDBJ whole genome shotgun (WGS) entry which is preliminary data.</text>
</comment>
<dbReference type="PANTHER" id="PTHR13170:SF16">
    <property type="entry name" value="PROTEIN O-GLCNACASE"/>
    <property type="match status" value="1"/>
</dbReference>
<sequence>MPEIIRPYRPDDREDLGDVCVRTAAAGADATGMLTDDALWPALFLYPYVDRHPDLAFTVERDGRPAGYIVCAPDTAEFETWFRDEWWPAHTERWPHAGDAFGREADLVRYAYGRGPAATAYAARHPAHLHIDLLPEVQGRGWGRRLVDALVAELRTRGVPGVHLAADPANTGAVAFYERLGFDRVAEETASAVFVRAIA</sequence>